<reference evidence="5" key="1">
    <citation type="journal article" date="2019" name="Int. J. Syst. Evol. Microbiol.">
        <title>The Global Catalogue of Microorganisms (GCM) 10K type strain sequencing project: providing services to taxonomists for standard genome sequencing and annotation.</title>
        <authorList>
            <consortium name="The Broad Institute Genomics Platform"/>
            <consortium name="The Broad Institute Genome Sequencing Center for Infectious Disease"/>
            <person name="Wu L."/>
            <person name="Ma J."/>
        </authorList>
    </citation>
    <scope>NUCLEOTIDE SEQUENCE [LARGE SCALE GENOMIC DNA]</scope>
    <source>
        <strain evidence="5">JCM 14323</strain>
    </source>
</reference>
<keyword evidence="2" id="KW-1133">Transmembrane helix</keyword>
<dbReference type="Pfam" id="PF13406">
    <property type="entry name" value="SLT_2"/>
    <property type="match status" value="1"/>
</dbReference>
<comment type="caution">
    <text evidence="4">The sequence shown here is derived from an EMBL/GenBank/DDBJ whole genome shotgun (WGS) entry which is preliminary data.</text>
</comment>
<dbReference type="Proteomes" id="UP001501746">
    <property type="component" value="Unassembled WGS sequence"/>
</dbReference>
<evidence type="ECO:0000256" key="2">
    <source>
        <dbReference type="SAM" id="Phobius"/>
    </source>
</evidence>
<evidence type="ECO:0000256" key="1">
    <source>
        <dbReference type="SAM" id="MobiDB-lite"/>
    </source>
</evidence>
<keyword evidence="5" id="KW-1185">Reference proteome</keyword>
<feature type="transmembrane region" description="Helical" evidence="2">
    <location>
        <begin position="32"/>
        <end position="55"/>
    </location>
</feature>
<protein>
    <recommendedName>
        <fullName evidence="3">Transglycosylase SLT domain-containing protein</fullName>
    </recommendedName>
</protein>
<dbReference type="InterPro" id="IPR031304">
    <property type="entry name" value="SLT_2"/>
</dbReference>
<feature type="region of interest" description="Disordered" evidence="1">
    <location>
        <begin position="84"/>
        <end position="107"/>
    </location>
</feature>
<feature type="region of interest" description="Disordered" evidence="1">
    <location>
        <begin position="1"/>
        <end position="20"/>
    </location>
</feature>
<keyword evidence="2" id="KW-0472">Membrane</keyword>
<feature type="domain" description="Transglycosylase SLT" evidence="3">
    <location>
        <begin position="223"/>
        <end position="273"/>
    </location>
</feature>
<name>A0ABP4YMW7_9MICO</name>
<dbReference type="InterPro" id="IPR023346">
    <property type="entry name" value="Lysozyme-like_dom_sf"/>
</dbReference>
<feature type="compositionally biased region" description="Basic and acidic residues" evidence="1">
    <location>
        <begin position="10"/>
        <end position="19"/>
    </location>
</feature>
<accession>A0ABP4YMW7</accession>
<dbReference type="RefSeq" id="WP_157425910.1">
    <property type="nucleotide sequence ID" value="NZ_BAAANK010000001.1"/>
</dbReference>
<evidence type="ECO:0000259" key="3">
    <source>
        <dbReference type="Pfam" id="PF13406"/>
    </source>
</evidence>
<feature type="compositionally biased region" description="Acidic residues" evidence="1">
    <location>
        <begin position="93"/>
        <end position="104"/>
    </location>
</feature>
<dbReference type="PANTHER" id="PTHR30163">
    <property type="entry name" value="MEMBRANE-BOUND LYTIC MUREIN TRANSGLYCOSYLASE B"/>
    <property type="match status" value="1"/>
</dbReference>
<dbReference type="Gene3D" id="1.10.530.10">
    <property type="match status" value="1"/>
</dbReference>
<sequence length="308" mass="31755">MPWEDDFDADERGERRPERAPVTGWRVARLTAAYTGIVVGAVGLVIGTVVAVNVIGTATNPGGFAAPAAAGSNVALPPTVIQPESDDQRIEADADAEGEPEGDGDATVLEEPIDVSGFESSLMEVIDGEWIARVSGETGIPERALSAYASAHVLSAADDPECGLDWATIAAIGEIESGHASHGSTTLDENGDAQPPIIGRALDGDGVAKITDTDGGLLDGDATWDRAVGPMQFIPSTWEKWGSDANGDGVADPNQIDDAALATAGYLCASGAMTTADGWRAAVFSYNHDNDYVDKVAKVARGFAESAG</sequence>
<proteinExistence type="predicted"/>
<dbReference type="EMBL" id="BAAANK010000001">
    <property type="protein sequence ID" value="GAA1824425.1"/>
    <property type="molecule type" value="Genomic_DNA"/>
</dbReference>
<evidence type="ECO:0000313" key="4">
    <source>
        <dbReference type="EMBL" id="GAA1824425.1"/>
    </source>
</evidence>
<evidence type="ECO:0000313" key="5">
    <source>
        <dbReference type="Proteomes" id="UP001501746"/>
    </source>
</evidence>
<organism evidence="4 5">
    <name type="scientific">Agromyces salentinus</name>
    <dbReference type="NCBI Taxonomy" id="269421"/>
    <lineage>
        <taxon>Bacteria</taxon>
        <taxon>Bacillati</taxon>
        <taxon>Actinomycetota</taxon>
        <taxon>Actinomycetes</taxon>
        <taxon>Micrococcales</taxon>
        <taxon>Microbacteriaceae</taxon>
        <taxon>Agromyces</taxon>
    </lineage>
</organism>
<dbReference type="CDD" id="cd13399">
    <property type="entry name" value="Slt35-like"/>
    <property type="match status" value="1"/>
</dbReference>
<dbReference type="PANTHER" id="PTHR30163:SF8">
    <property type="entry name" value="LYTIC MUREIN TRANSGLYCOSYLASE"/>
    <property type="match status" value="1"/>
</dbReference>
<dbReference type="SUPFAM" id="SSF53955">
    <property type="entry name" value="Lysozyme-like"/>
    <property type="match status" value="1"/>
</dbReference>
<gene>
    <name evidence="4" type="ORF">GCM10009750_04010</name>
</gene>
<keyword evidence="2" id="KW-0812">Transmembrane</keyword>
<dbReference type="InterPro" id="IPR043426">
    <property type="entry name" value="MltB-like"/>
</dbReference>